<dbReference type="RefSeq" id="WP_183454148.1">
    <property type="nucleotide sequence ID" value="NZ_JACHWB010000009.1"/>
</dbReference>
<keyword evidence="2" id="KW-1185">Reference proteome</keyword>
<proteinExistence type="predicted"/>
<dbReference type="InterPro" id="IPR009642">
    <property type="entry name" value="DUF1236"/>
</dbReference>
<accession>A0A7W4YZJ5</accession>
<evidence type="ECO:0000313" key="2">
    <source>
        <dbReference type="Proteomes" id="UP000532010"/>
    </source>
</evidence>
<gene>
    <name evidence="1" type="ORF">FHR70_004445</name>
</gene>
<name>A0A7W4YZJ5_9HYPH</name>
<sequence>MTTSKPKAVTVPSSVTISKGTVLPETVEITPFLSDVGVTEYRYAVVGNQTVLVEPSSRSIIERID</sequence>
<evidence type="ECO:0008006" key="3">
    <source>
        <dbReference type="Google" id="ProtNLM"/>
    </source>
</evidence>
<comment type="caution">
    <text evidence="1">The sequence shown here is derived from an EMBL/GenBank/DDBJ whole genome shotgun (WGS) entry which is preliminary data.</text>
</comment>
<organism evidence="1 2">
    <name type="scientific">Microvirga lupini</name>
    <dbReference type="NCBI Taxonomy" id="420324"/>
    <lineage>
        <taxon>Bacteria</taxon>
        <taxon>Pseudomonadati</taxon>
        <taxon>Pseudomonadota</taxon>
        <taxon>Alphaproteobacteria</taxon>
        <taxon>Hyphomicrobiales</taxon>
        <taxon>Methylobacteriaceae</taxon>
        <taxon>Microvirga</taxon>
    </lineage>
</organism>
<dbReference type="Pfam" id="PF06823">
    <property type="entry name" value="DUF1236"/>
    <property type="match status" value="1"/>
</dbReference>
<dbReference type="AlphaFoldDB" id="A0A7W4YZJ5"/>
<evidence type="ECO:0000313" key="1">
    <source>
        <dbReference type="EMBL" id="MBB3021349.1"/>
    </source>
</evidence>
<dbReference type="EMBL" id="JACHWB010000009">
    <property type="protein sequence ID" value="MBB3021349.1"/>
    <property type="molecule type" value="Genomic_DNA"/>
</dbReference>
<reference evidence="1 2" key="1">
    <citation type="submission" date="2020-08" db="EMBL/GenBank/DDBJ databases">
        <title>The Agave Microbiome: Exploring the role of microbial communities in plant adaptations to desert environments.</title>
        <authorList>
            <person name="Partida-Martinez L.P."/>
        </authorList>
    </citation>
    <scope>NUCLEOTIDE SEQUENCE [LARGE SCALE GENOMIC DNA]</scope>
    <source>
        <strain evidence="1 2">AT3.9</strain>
    </source>
</reference>
<protein>
    <recommendedName>
        <fullName evidence="3">DUF1236 domain-containing protein</fullName>
    </recommendedName>
</protein>
<dbReference type="Proteomes" id="UP000532010">
    <property type="component" value="Unassembled WGS sequence"/>
</dbReference>